<dbReference type="Proteomes" id="UP001279734">
    <property type="component" value="Unassembled WGS sequence"/>
</dbReference>
<dbReference type="AlphaFoldDB" id="A0AAD3S0F3"/>
<evidence type="ECO:0000313" key="2">
    <source>
        <dbReference type="EMBL" id="GMH02001.1"/>
    </source>
</evidence>
<organism evidence="2 3">
    <name type="scientific">Nepenthes gracilis</name>
    <name type="common">Slender pitcher plant</name>
    <dbReference type="NCBI Taxonomy" id="150966"/>
    <lineage>
        <taxon>Eukaryota</taxon>
        <taxon>Viridiplantae</taxon>
        <taxon>Streptophyta</taxon>
        <taxon>Embryophyta</taxon>
        <taxon>Tracheophyta</taxon>
        <taxon>Spermatophyta</taxon>
        <taxon>Magnoliopsida</taxon>
        <taxon>eudicotyledons</taxon>
        <taxon>Gunneridae</taxon>
        <taxon>Pentapetalae</taxon>
        <taxon>Caryophyllales</taxon>
        <taxon>Nepenthaceae</taxon>
        <taxon>Nepenthes</taxon>
    </lineage>
</organism>
<evidence type="ECO:0000313" key="3">
    <source>
        <dbReference type="Proteomes" id="UP001279734"/>
    </source>
</evidence>
<feature type="chain" id="PRO_5041985294" evidence="1">
    <location>
        <begin position="19"/>
        <end position="88"/>
    </location>
</feature>
<accession>A0AAD3S0F3</accession>
<comment type="caution">
    <text evidence="2">The sequence shown here is derived from an EMBL/GenBank/DDBJ whole genome shotgun (WGS) entry which is preliminary data.</text>
</comment>
<sequence length="88" mass="9857">MRMQLLALWPCWSADLHSISVLMLDDEDVALVLRSMRMQLLALWPSWSADLHSISVPMLDDEDAASVFGGVMWFVLGLKLLPDAIGLM</sequence>
<protein>
    <submittedName>
        <fullName evidence="2">Uncharacterized protein</fullName>
    </submittedName>
</protein>
<name>A0AAD3S0F3_NEPGR</name>
<gene>
    <name evidence="2" type="ORF">Nepgr_003840</name>
</gene>
<evidence type="ECO:0000256" key="1">
    <source>
        <dbReference type="SAM" id="SignalP"/>
    </source>
</evidence>
<keyword evidence="1" id="KW-0732">Signal</keyword>
<keyword evidence="3" id="KW-1185">Reference proteome</keyword>
<dbReference type="EMBL" id="BSYO01000003">
    <property type="protein sequence ID" value="GMH02001.1"/>
    <property type="molecule type" value="Genomic_DNA"/>
</dbReference>
<proteinExistence type="predicted"/>
<feature type="signal peptide" evidence="1">
    <location>
        <begin position="1"/>
        <end position="18"/>
    </location>
</feature>
<reference evidence="2" key="1">
    <citation type="submission" date="2023-05" db="EMBL/GenBank/DDBJ databases">
        <title>Nepenthes gracilis genome sequencing.</title>
        <authorList>
            <person name="Fukushima K."/>
        </authorList>
    </citation>
    <scope>NUCLEOTIDE SEQUENCE</scope>
    <source>
        <strain evidence="2">SING2019-196</strain>
    </source>
</reference>